<keyword evidence="4" id="KW-1185">Reference proteome</keyword>
<dbReference type="SUPFAM" id="SSF49879">
    <property type="entry name" value="SMAD/FHA domain"/>
    <property type="match status" value="1"/>
</dbReference>
<dbReference type="Pfam" id="PF00498">
    <property type="entry name" value="FHA"/>
    <property type="match status" value="1"/>
</dbReference>
<dbReference type="InterPro" id="IPR050923">
    <property type="entry name" value="Cell_Proc_Reg/RNA_Proc"/>
</dbReference>
<evidence type="ECO:0000256" key="1">
    <source>
        <dbReference type="SAM" id="Phobius"/>
    </source>
</evidence>
<dbReference type="InterPro" id="IPR000253">
    <property type="entry name" value="FHA_dom"/>
</dbReference>
<dbReference type="InterPro" id="IPR008984">
    <property type="entry name" value="SMAD_FHA_dom_sf"/>
</dbReference>
<gene>
    <name evidence="3" type="ORF">SAMN02745912_02170</name>
</gene>
<evidence type="ECO:0000313" key="3">
    <source>
        <dbReference type="EMBL" id="SHK07606.1"/>
    </source>
</evidence>
<accession>A0A1M6PI35</accession>
<feature type="transmembrane region" description="Helical" evidence="1">
    <location>
        <begin position="300"/>
        <end position="318"/>
    </location>
</feature>
<proteinExistence type="predicted"/>
<dbReference type="PROSITE" id="PS50006">
    <property type="entry name" value="FHA_DOMAIN"/>
    <property type="match status" value="1"/>
</dbReference>
<evidence type="ECO:0000313" key="4">
    <source>
        <dbReference type="Proteomes" id="UP000184465"/>
    </source>
</evidence>
<reference evidence="3 4" key="1">
    <citation type="submission" date="2016-11" db="EMBL/GenBank/DDBJ databases">
        <authorList>
            <person name="Jaros S."/>
            <person name="Januszkiewicz K."/>
            <person name="Wedrychowicz H."/>
        </authorList>
    </citation>
    <scope>NUCLEOTIDE SEQUENCE [LARGE SCALE GENOMIC DNA]</scope>
    <source>
        <strain evidence="3 4">DSM 15212</strain>
    </source>
</reference>
<dbReference type="InterPro" id="IPR045962">
    <property type="entry name" value="DUF6382"/>
</dbReference>
<dbReference type="EMBL" id="FRAG01000024">
    <property type="protein sequence ID" value="SHK07606.1"/>
    <property type="molecule type" value="Genomic_DNA"/>
</dbReference>
<dbReference type="Gene3D" id="2.60.200.20">
    <property type="match status" value="1"/>
</dbReference>
<organism evidence="3 4">
    <name type="scientific">Paramaledivibacter caminithermalis (strain DSM 15212 / CIP 107654 / DViRD3)</name>
    <name type="common">Clostridium caminithermale</name>
    <dbReference type="NCBI Taxonomy" id="1121301"/>
    <lineage>
        <taxon>Bacteria</taxon>
        <taxon>Bacillati</taxon>
        <taxon>Bacillota</taxon>
        <taxon>Clostridia</taxon>
        <taxon>Peptostreptococcales</taxon>
        <taxon>Caminicellaceae</taxon>
        <taxon>Paramaledivibacter</taxon>
    </lineage>
</organism>
<dbReference type="Proteomes" id="UP000184465">
    <property type="component" value="Unassembled WGS sequence"/>
</dbReference>
<dbReference type="SMART" id="SM00240">
    <property type="entry name" value="FHA"/>
    <property type="match status" value="1"/>
</dbReference>
<dbReference type="OrthoDB" id="9783862at2"/>
<name>A0A1M6PI35_PARC5</name>
<keyword evidence="1" id="KW-1133">Transmembrane helix</keyword>
<feature type="domain" description="FHA" evidence="2">
    <location>
        <begin position="442"/>
        <end position="492"/>
    </location>
</feature>
<keyword evidence="1" id="KW-0472">Membrane</keyword>
<sequence length="517" mass="60506">MVDIIKERFNFDYENDSTASYLVLSIKSKEKILQYQIEMIANNPCPGILKFHARYKNNDRKLYYNITSKVRLSEFLQRKELSKNEFIDILTSITKTIIDSGEYFLYDRSFLINEEYIYINPSTLDIGIMYIPIDFDIDVNDNFKSFLVNLIISLAKIDENSIGNYMQKILNYLKNDPFNIAHFNGLLMDLRNSEITINKKSTVNQCENTRLKFESNAISENNDQNTKNRYEERFIKEPTAYKGLSMLEDRKHNKEETGQRTVRKSYRLRFLIIVGLVQVLIIFILIFSMDSIKAFVGEDISAYGGITIIIAAIDALLLKKLFKKGNLEEIKTQNKDKKYSIFSKDTQWEKLTKARSVENMTNIQMNSLKEDEIINMSKREIYNINQCKDIDKEHKSIPLISDDIPIETNDTVILEEAKGEFPYMQRIDNGIIDKITITKSNFIIGRLPNYVDHLIEDNAVGRIHCEILYKEGEYFIRDMNSKNGTFINGDRIDSNREYRIKNNDNIKFADVEYIFKL</sequence>
<dbReference type="STRING" id="1121301.SAMN02745912_02170"/>
<dbReference type="RefSeq" id="WP_073149742.1">
    <property type="nucleotide sequence ID" value="NZ_FRAG01000024.1"/>
</dbReference>
<dbReference type="CDD" id="cd00060">
    <property type="entry name" value="FHA"/>
    <property type="match status" value="1"/>
</dbReference>
<feature type="transmembrane region" description="Helical" evidence="1">
    <location>
        <begin position="268"/>
        <end position="288"/>
    </location>
</feature>
<dbReference type="PANTHER" id="PTHR23308">
    <property type="entry name" value="NUCLEAR INHIBITOR OF PROTEIN PHOSPHATASE-1"/>
    <property type="match status" value="1"/>
</dbReference>
<protein>
    <submittedName>
        <fullName evidence="3">FHA domain-containing protein</fullName>
    </submittedName>
</protein>
<evidence type="ECO:0000259" key="2">
    <source>
        <dbReference type="PROSITE" id="PS50006"/>
    </source>
</evidence>
<dbReference type="Pfam" id="PF19909">
    <property type="entry name" value="DUF6382"/>
    <property type="match status" value="1"/>
</dbReference>
<dbReference type="AlphaFoldDB" id="A0A1M6PI35"/>
<keyword evidence="1" id="KW-0812">Transmembrane</keyword>